<dbReference type="PANTHER" id="PTHR39190:SF1">
    <property type="entry name" value="FLAGELLAR ASSEMBLY FACTOR FLIW"/>
    <property type="match status" value="1"/>
</dbReference>
<keyword evidence="5" id="KW-0969">Cilium</keyword>
<evidence type="ECO:0000256" key="4">
    <source>
        <dbReference type="HAMAP-Rule" id="MF_01185"/>
    </source>
</evidence>
<comment type="subunit">
    <text evidence="4">Interacts with translational regulator CsrA and flagellin(s).</text>
</comment>
<dbReference type="HAMAP" id="MF_01185">
    <property type="entry name" value="FliW"/>
    <property type="match status" value="1"/>
</dbReference>
<evidence type="ECO:0000313" key="6">
    <source>
        <dbReference type="Proteomes" id="UP000180057"/>
    </source>
</evidence>
<accession>A0A1S2MET1</accession>
<comment type="subcellular location">
    <subcellularLocation>
        <location evidence="4">Cytoplasm</location>
    </subcellularLocation>
</comment>
<protein>
    <recommendedName>
        <fullName evidence="4">Flagellar assembly factor FliW</fullName>
    </recommendedName>
</protein>
<dbReference type="Proteomes" id="UP000180057">
    <property type="component" value="Unassembled WGS sequence"/>
</dbReference>
<sequence length="147" mass="16357">MKIQTKYLGEVEINEEKIIHFENGIPSFLDEKKFIILPFGEGTPLYILQSVTTPELGFVIVSPFDFFPDYQVKLSDSTIEALGIEAEADVTLFVILTVQDPFTNTTANLQGPVVINSKKQKGKQISLNDPNYTTKHLLIPQAVGQEG</sequence>
<dbReference type="PANTHER" id="PTHR39190">
    <property type="entry name" value="FLAGELLAR ASSEMBLY FACTOR FLIW"/>
    <property type="match status" value="1"/>
</dbReference>
<dbReference type="GO" id="GO:0044780">
    <property type="term" value="P:bacterial-type flagellum assembly"/>
    <property type="evidence" value="ECO:0007669"/>
    <property type="project" value="UniProtKB-UniRule"/>
</dbReference>
<reference evidence="5 6" key="1">
    <citation type="submission" date="2016-10" db="EMBL/GenBank/DDBJ databases">
        <title>Draft genome sequences of four alkaliphilic bacteria belonging to the Anaerobacillus genus.</title>
        <authorList>
            <person name="Bassil N.M."/>
            <person name="Lloyd J.R."/>
        </authorList>
    </citation>
    <scope>NUCLEOTIDE SEQUENCE [LARGE SCALE GENOMIC DNA]</scope>
    <source>
        <strain evidence="5 6">DSM 22531</strain>
    </source>
</reference>
<keyword evidence="5" id="KW-0282">Flagellum</keyword>
<comment type="similarity">
    <text evidence="4">Belongs to the FliW family.</text>
</comment>
<gene>
    <name evidence="4" type="primary">fliW</name>
    <name evidence="5" type="ORF">BKP45_06950</name>
</gene>
<keyword evidence="1 4" id="KW-0963">Cytoplasm</keyword>
<dbReference type="GO" id="GO:0005737">
    <property type="term" value="C:cytoplasm"/>
    <property type="evidence" value="ECO:0007669"/>
    <property type="project" value="UniProtKB-SubCell"/>
</dbReference>
<organism evidence="5 6">
    <name type="scientific">Anaerobacillus alkalidiazotrophicus</name>
    <dbReference type="NCBI Taxonomy" id="472963"/>
    <lineage>
        <taxon>Bacteria</taxon>
        <taxon>Bacillati</taxon>
        <taxon>Bacillota</taxon>
        <taxon>Bacilli</taxon>
        <taxon>Bacillales</taxon>
        <taxon>Bacillaceae</taxon>
        <taxon>Anaerobacillus</taxon>
    </lineage>
</organism>
<evidence type="ECO:0000256" key="1">
    <source>
        <dbReference type="ARBA" id="ARBA00022490"/>
    </source>
</evidence>
<keyword evidence="2 4" id="KW-1005">Bacterial flagellum biogenesis</keyword>
<dbReference type="STRING" id="472963.BKP45_06950"/>
<dbReference type="OrthoDB" id="9801235at2"/>
<dbReference type="Pfam" id="PF02623">
    <property type="entry name" value="FliW"/>
    <property type="match status" value="1"/>
</dbReference>
<proteinExistence type="inferred from homology"/>
<evidence type="ECO:0000256" key="3">
    <source>
        <dbReference type="ARBA" id="ARBA00022845"/>
    </source>
</evidence>
<dbReference type="InterPro" id="IPR003775">
    <property type="entry name" value="Flagellar_assembly_factor_FliW"/>
</dbReference>
<evidence type="ECO:0000313" key="5">
    <source>
        <dbReference type="EMBL" id="OIJ22367.1"/>
    </source>
</evidence>
<evidence type="ECO:0000256" key="2">
    <source>
        <dbReference type="ARBA" id="ARBA00022795"/>
    </source>
</evidence>
<dbReference type="RefSeq" id="WP_071388922.1">
    <property type="nucleotide sequence ID" value="NZ_MLQS01000001.1"/>
</dbReference>
<dbReference type="Gene3D" id="2.30.290.10">
    <property type="entry name" value="BH3618-like"/>
    <property type="match status" value="1"/>
</dbReference>
<keyword evidence="3 4" id="KW-0810">Translation regulation</keyword>
<dbReference type="AlphaFoldDB" id="A0A1S2MET1"/>
<name>A0A1S2MET1_9BACI</name>
<dbReference type="EMBL" id="MLQS01000001">
    <property type="protein sequence ID" value="OIJ22367.1"/>
    <property type="molecule type" value="Genomic_DNA"/>
</dbReference>
<dbReference type="NCBIfam" id="NF009793">
    <property type="entry name" value="PRK13285.1-1"/>
    <property type="match status" value="1"/>
</dbReference>
<dbReference type="GO" id="GO:0006417">
    <property type="term" value="P:regulation of translation"/>
    <property type="evidence" value="ECO:0007669"/>
    <property type="project" value="UniProtKB-KW"/>
</dbReference>
<comment type="caution">
    <text evidence="5">The sequence shown here is derived from an EMBL/GenBank/DDBJ whole genome shotgun (WGS) entry which is preliminary data.</text>
</comment>
<dbReference type="SUPFAM" id="SSF141457">
    <property type="entry name" value="BH3618-like"/>
    <property type="match status" value="1"/>
</dbReference>
<keyword evidence="5" id="KW-0966">Cell projection</keyword>
<comment type="function">
    <text evidence="4">Acts as an anti-CsrA protein, binds CsrA and prevents it from repressing translation of its target genes, one of which is flagellin. Binds to flagellin and participates in the assembly of the flagellum.</text>
</comment>
<keyword evidence="4" id="KW-0143">Chaperone</keyword>
<dbReference type="InterPro" id="IPR024046">
    <property type="entry name" value="Flagellar_assmbl_FliW_dom_sf"/>
</dbReference>
<keyword evidence="6" id="KW-1185">Reference proteome</keyword>